<feature type="signal peptide" evidence="1">
    <location>
        <begin position="1"/>
        <end position="26"/>
    </location>
</feature>
<keyword evidence="1" id="KW-0732">Signal</keyword>
<dbReference type="OrthoDB" id="73875at2759"/>
<reference evidence="2 3" key="1">
    <citation type="journal article" date="2012" name="PLoS Pathog.">
        <title>Diverse lifestyles and strategies of plant pathogenesis encoded in the genomes of eighteen Dothideomycetes fungi.</title>
        <authorList>
            <person name="Ohm R.A."/>
            <person name="Feau N."/>
            <person name="Henrissat B."/>
            <person name="Schoch C.L."/>
            <person name="Horwitz B.A."/>
            <person name="Barry K.W."/>
            <person name="Condon B.J."/>
            <person name="Copeland A.C."/>
            <person name="Dhillon B."/>
            <person name="Glaser F."/>
            <person name="Hesse C.N."/>
            <person name="Kosti I."/>
            <person name="LaButti K."/>
            <person name="Lindquist E.A."/>
            <person name="Lucas S."/>
            <person name="Salamov A.A."/>
            <person name="Bradshaw R.E."/>
            <person name="Ciuffetti L."/>
            <person name="Hamelin R.C."/>
            <person name="Kema G.H.J."/>
            <person name="Lawrence C."/>
            <person name="Scott J.A."/>
            <person name="Spatafora J.W."/>
            <person name="Turgeon B.G."/>
            <person name="de Wit P.J.G.M."/>
            <person name="Zhong S."/>
            <person name="Goodwin S.B."/>
            <person name="Grigoriev I.V."/>
        </authorList>
    </citation>
    <scope>NUCLEOTIDE SEQUENCE [LARGE SCALE GENOMIC DNA]</scope>
    <source>
        <strain evidence="3">C4 / ATCC 48331 / race T</strain>
    </source>
</reference>
<dbReference type="Proteomes" id="UP000012338">
    <property type="component" value="Unassembled WGS sequence"/>
</dbReference>
<evidence type="ECO:0008006" key="4">
    <source>
        <dbReference type="Google" id="ProtNLM"/>
    </source>
</evidence>
<evidence type="ECO:0000313" key="3">
    <source>
        <dbReference type="Proteomes" id="UP000012338"/>
    </source>
</evidence>
<proteinExistence type="predicted"/>
<dbReference type="EMBL" id="KB733475">
    <property type="protein sequence ID" value="ENI00338.1"/>
    <property type="molecule type" value="Genomic_DNA"/>
</dbReference>
<accession>N4WVQ2</accession>
<organism evidence="2 3">
    <name type="scientific">Cochliobolus heterostrophus (strain C4 / ATCC 48331 / race T)</name>
    <name type="common">Southern corn leaf blight fungus</name>
    <name type="synonym">Bipolaris maydis</name>
    <dbReference type="NCBI Taxonomy" id="665024"/>
    <lineage>
        <taxon>Eukaryota</taxon>
        <taxon>Fungi</taxon>
        <taxon>Dikarya</taxon>
        <taxon>Ascomycota</taxon>
        <taxon>Pezizomycotina</taxon>
        <taxon>Dothideomycetes</taxon>
        <taxon>Pleosporomycetidae</taxon>
        <taxon>Pleosporales</taxon>
        <taxon>Pleosporineae</taxon>
        <taxon>Pleosporaceae</taxon>
        <taxon>Bipolaris</taxon>
    </lineage>
</organism>
<name>N4WVQ2_COCH4</name>
<keyword evidence="3" id="KW-1185">Reference proteome</keyword>
<protein>
    <recommendedName>
        <fullName evidence="4">Ecp2 effector protein domain-containing protein</fullName>
    </recommendedName>
</protein>
<feature type="chain" id="PRO_5004123577" description="Ecp2 effector protein domain-containing protein" evidence="1">
    <location>
        <begin position="27"/>
        <end position="263"/>
    </location>
</feature>
<sequence>MRFQSLLAFPVSLAILWSAAGPFTNAAPAPLPPDAAVTTNIELPRHVEHILYGSGVEDVNVTTNHLVRRGCFPSKEVEDDIGPTTCDGSVPPLEELRTQIQRWGQVATRRPAFYTSLGAGGAIKTSKCWVQTHPDLIAPVPNPPDNLGAVFFDDIVDKRYEAVVWPAMSAGRQVSYQKLISQAMAMESQGEVWIFTKADVNFDALDPDNTWKNWELPALTRNDKVDRILRTDPTDGSDPPIIQEIWKRGDPPTANEPRGLVEF</sequence>
<dbReference type="HOGENOM" id="CLU_1061766_0_0_1"/>
<gene>
    <name evidence="2" type="ORF">COCC4DRAFT_150774</name>
</gene>
<reference evidence="3" key="2">
    <citation type="journal article" date="2013" name="PLoS Genet.">
        <title>Comparative genome structure, secondary metabolite, and effector coding capacity across Cochliobolus pathogens.</title>
        <authorList>
            <person name="Condon B.J."/>
            <person name="Leng Y."/>
            <person name="Wu D."/>
            <person name="Bushley K.E."/>
            <person name="Ohm R.A."/>
            <person name="Otillar R."/>
            <person name="Martin J."/>
            <person name="Schackwitz W."/>
            <person name="Grimwood J."/>
            <person name="MohdZainudin N."/>
            <person name="Xue C."/>
            <person name="Wang R."/>
            <person name="Manning V.A."/>
            <person name="Dhillon B."/>
            <person name="Tu Z.J."/>
            <person name="Steffenson B.J."/>
            <person name="Salamov A."/>
            <person name="Sun H."/>
            <person name="Lowry S."/>
            <person name="LaButti K."/>
            <person name="Han J."/>
            <person name="Copeland A."/>
            <person name="Lindquist E."/>
            <person name="Barry K."/>
            <person name="Schmutz J."/>
            <person name="Baker S.E."/>
            <person name="Ciuffetti L.M."/>
            <person name="Grigoriev I.V."/>
            <person name="Zhong S."/>
            <person name="Turgeon B.G."/>
        </authorList>
    </citation>
    <scope>NUCLEOTIDE SEQUENCE [LARGE SCALE GENOMIC DNA]</scope>
    <source>
        <strain evidence="3">C4 / ATCC 48331 / race T</strain>
    </source>
</reference>
<evidence type="ECO:0000313" key="2">
    <source>
        <dbReference type="EMBL" id="ENI00338.1"/>
    </source>
</evidence>
<evidence type="ECO:0000256" key="1">
    <source>
        <dbReference type="SAM" id="SignalP"/>
    </source>
</evidence>
<dbReference type="AlphaFoldDB" id="N4WVQ2"/>